<feature type="compositionally biased region" description="Acidic residues" evidence="1">
    <location>
        <begin position="54"/>
        <end position="66"/>
    </location>
</feature>
<organism evidence="2 3">
    <name type="scientific">Popillia japonica</name>
    <name type="common">Japanese beetle</name>
    <dbReference type="NCBI Taxonomy" id="7064"/>
    <lineage>
        <taxon>Eukaryota</taxon>
        <taxon>Metazoa</taxon>
        <taxon>Ecdysozoa</taxon>
        <taxon>Arthropoda</taxon>
        <taxon>Hexapoda</taxon>
        <taxon>Insecta</taxon>
        <taxon>Pterygota</taxon>
        <taxon>Neoptera</taxon>
        <taxon>Endopterygota</taxon>
        <taxon>Coleoptera</taxon>
        <taxon>Polyphaga</taxon>
        <taxon>Scarabaeiformia</taxon>
        <taxon>Scarabaeidae</taxon>
        <taxon>Rutelinae</taxon>
        <taxon>Popillia</taxon>
    </lineage>
</organism>
<dbReference type="Proteomes" id="UP001458880">
    <property type="component" value="Unassembled WGS sequence"/>
</dbReference>
<proteinExistence type="predicted"/>
<feature type="region of interest" description="Disordered" evidence="1">
    <location>
        <begin position="32"/>
        <end position="66"/>
    </location>
</feature>
<gene>
    <name evidence="2" type="ORF">QE152_g30231</name>
</gene>
<name>A0AAW1JEU1_POPJA</name>
<evidence type="ECO:0000256" key="1">
    <source>
        <dbReference type="SAM" id="MobiDB-lite"/>
    </source>
</evidence>
<protein>
    <submittedName>
        <fullName evidence="2">Uncharacterized protein</fullName>
    </submittedName>
</protein>
<evidence type="ECO:0000313" key="3">
    <source>
        <dbReference type="Proteomes" id="UP001458880"/>
    </source>
</evidence>
<dbReference type="AlphaFoldDB" id="A0AAW1JEU1"/>
<accession>A0AAW1JEU1</accession>
<evidence type="ECO:0000313" key="2">
    <source>
        <dbReference type="EMBL" id="KAK9701982.1"/>
    </source>
</evidence>
<sequence length="298" mass="33992">MNSNVGTSKSVRSGDDKFEETVLKWFDECKSDESDIDNDVDNDFAIVSGHDTESENSESNDDESDNEVNWIASQLAADPKLQEMHRMAQAHKLKTGNIQSEELFCLFDTSTALKECPEITDDDSKTSIIAILVKIRCTNNYTDIYLSYMRNADYYYYNFIPIEDAITLLEKGMQLLTIQAEPSVQFIHLPSLLYFFADAFLHKTSVVERSKLIILTIADVEDDLVGIVLYENNTFKTLTSENSTNKFVNIDDAEVLVQLSHNCTKSEIEKILPIAIFIINDDYYYKTMSLSNSKMDYQ</sequence>
<comment type="caution">
    <text evidence="2">The sequence shown here is derived from an EMBL/GenBank/DDBJ whole genome shotgun (WGS) entry which is preliminary data.</text>
</comment>
<dbReference type="EMBL" id="JASPKY010000402">
    <property type="protein sequence ID" value="KAK9701982.1"/>
    <property type="molecule type" value="Genomic_DNA"/>
</dbReference>
<reference evidence="2 3" key="1">
    <citation type="journal article" date="2024" name="BMC Genomics">
        <title>De novo assembly and annotation of Popillia japonica's genome with initial clues to its potential as an invasive pest.</title>
        <authorList>
            <person name="Cucini C."/>
            <person name="Boschi S."/>
            <person name="Funari R."/>
            <person name="Cardaioli E."/>
            <person name="Iannotti N."/>
            <person name="Marturano G."/>
            <person name="Paoli F."/>
            <person name="Bruttini M."/>
            <person name="Carapelli A."/>
            <person name="Frati F."/>
            <person name="Nardi F."/>
        </authorList>
    </citation>
    <scope>NUCLEOTIDE SEQUENCE [LARGE SCALE GENOMIC DNA]</scope>
    <source>
        <strain evidence="2">DMR45628</strain>
    </source>
</reference>
<keyword evidence="3" id="KW-1185">Reference proteome</keyword>